<dbReference type="Pfam" id="PF13280">
    <property type="entry name" value="WYL"/>
    <property type="match status" value="1"/>
</dbReference>
<name>A0A329UFA5_9FIRM</name>
<dbReference type="PANTHER" id="PTHR34580">
    <property type="match status" value="1"/>
</dbReference>
<dbReference type="InterPro" id="IPR026881">
    <property type="entry name" value="WYL_dom"/>
</dbReference>
<dbReference type="PANTHER" id="PTHR34580:SF1">
    <property type="entry name" value="PROTEIN PAFC"/>
    <property type="match status" value="1"/>
</dbReference>
<comment type="caution">
    <text evidence="2">The sequence shown here is derived from an EMBL/GenBank/DDBJ whole genome shotgun (WGS) entry which is preliminary data.</text>
</comment>
<evidence type="ECO:0000313" key="3">
    <source>
        <dbReference type="Proteomes" id="UP000250583"/>
    </source>
</evidence>
<organism evidence="2 3">
    <name type="scientific">Faecalibacterium prausnitzii</name>
    <dbReference type="NCBI Taxonomy" id="853"/>
    <lineage>
        <taxon>Bacteria</taxon>
        <taxon>Bacillati</taxon>
        <taxon>Bacillota</taxon>
        <taxon>Clostridia</taxon>
        <taxon>Eubacteriales</taxon>
        <taxon>Oscillospiraceae</taxon>
        <taxon>Faecalibacterium</taxon>
    </lineage>
</organism>
<dbReference type="OrthoDB" id="9772503at2"/>
<gene>
    <name evidence="2" type="ORF">C4N22_05460</name>
</gene>
<feature type="domain" description="WYL" evidence="1">
    <location>
        <begin position="140"/>
        <end position="210"/>
    </location>
</feature>
<dbReference type="Proteomes" id="UP000250583">
    <property type="component" value="Unassembled WGS sequence"/>
</dbReference>
<dbReference type="AlphaFoldDB" id="A0A329UFA5"/>
<sequence length="323" mass="37282">MDAKLRPLFLLQILKERTDEDNYLTTTQLCDILKREYGLDTHRTTLKSDIEVLQRAGYSIDERRSTQNQYRFIEREFEVAELKTIIDAVASSKFIAEGKSNELIKKLTSLAGSHKARELKRNVIVDGRGKIENKQILYIIDAINDAINQRKKISFQKIEYNIKKERVLHHGGERYTFSPYSLVWDGDNYYVVGYSDKYQTIGSHRVDRIAACPCILDESAVPQPVGFDVSKYIKTTFRMYNAPRAEVELLCDNSVMDAIIDRFGPDVQTYAGDLQNFRVIEEIAVGKVFFNWIFGFEGKVRIKGPESVKKQYREMVMSAMNLV</sequence>
<reference evidence="2 3" key="1">
    <citation type="submission" date="2018-02" db="EMBL/GenBank/DDBJ databases">
        <title>Complete genome sequencing of Faecalibacterium prausnitzii strains isolated from the human gut.</title>
        <authorList>
            <person name="Fitzgerald B.C."/>
            <person name="Shkoporov A.N."/>
            <person name="Ross P.R."/>
            <person name="Hill C."/>
        </authorList>
    </citation>
    <scope>NUCLEOTIDE SEQUENCE [LARGE SCALE GENOMIC DNA]</scope>
    <source>
        <strain evidence="2 3">APC923/61-1</strain>
    </source>
</reference>
<accession>A0A329UFA5</accession>
<evidence type="ECO:0000259" key="1">
    <source>
        <dbReference type="Pfam" id="PF13280"/>
    </source>
</evidence>
<dbReference type="EMBL" id="PRLE01000002">
    <property type="protein sequence ID" value="RAW60422.1"/>
    <property type="molecule type" value="Genomic_DNA"/>
</dbReference>
<dbReference type="InterPro" id="IPR051534">
    <property type="entry name" value="CBASS_pafABC_assoc_protein"/>
</dbReference>
<evidence type="ECO:0000313" key="2">
    <source>
        <dbReference type="EMBL" id="RAW60422.1"/>
    </source>
</evidence>
<protein>
    <submittedName>
        <fullName evidence="2">WYL domain-containing protein</fullName>
    </submittedName>
</protein>
<proteinExistence type="predicted"/>
<dbReference type="PROSITE" id="PS52050">
    <property type="entry name" value="WYL"/>
    <property type="match status" value="1"/>
</dbReference>